<dbReference type="WBParaSite" id="JU765_v2.g6567.t1">
    <property type="protein sequence ID" value="JU765_v2.g6567.t1"/>
    <property type="gene ID" value="JU765_v2.g6567"/>
</dbReference>
<dbReference type="Proteomes" id="UP000887576">
    <property type="component" value="Unplaced"/>
</dbReference>
<name>A0AC34RFV1_9BILA</name>
<evidence type="ECO:0000313" key="2">
    <source>
        <dbReference type="WBParaSite" id="JU765_v2.g6567.t1"/>
    </source>
</evidence>
<organism evidence="1 2">
    <name type="scientific">Panagrolaimus sp. JU765</name>
    <dbReference type="NCBI Taxonomy" id="591449"/>
    <lineage>
        <taxon>Eukaryota</taxon>
        <taxon>Metazoa</taxon>
        <taxon>Ecdysozoa</taxon>
        <taxon>Nematoda</taxon>
        <taxon>Chromadorea</taxon>
        <taxon>Rhabditida</taxon>
        <taxon>Tylenchina</taxon>
        <taxon>Panagrolaimomorpha</taxon>
        <taxon>Panagrolaimoidea</taxon>
        <taxon>Panagrolaimidae</taxon>
        <taxon>Panagrolaimus</taxon>
    </lineage>
</organism>
<accession>A0AC34RFV1</accession>
<sequence>MLFFLVLHGERWENCDITWAFRDPHKLFDNDVDYNIAKTVLEKVIKTWEKSAAGALTFIDLSPKNRTSLENFERKAKLDIIFARYDHGDLESFDGPGGIVAHSGYPSDGIVHFDASLHHSTYPLAIMNPFYSNRTKSISYDLSKDDIYGIQELYQDCKQ</sequence>
<protein>
    <submittedName>
        <fullName evidence="2">Peptidase metallopeptidase domain-containing protein</fullName>
    </submittedName>
</protein>
<reference evidence="2" key="1">
    <citation type="submission" date="2022-11" db="UniProtKB">
        <authorList>
            <consortium name="WormBaseParasite"/>
        </authorList>
    </citation>
    <scope>IDENTIFICATION</scope>
</reference>
<proteinExistence type="predicted"/>
<evidence type="ECO:0000313" key="1">
    <source>
        <dbReference type="Proteomes" id="UP000887576"/>
    </source>
</evidence>